<evidence type="ECO:0000313" key="2">
    <source>
        <dbReference type="Proteomes" id="UP000199328"/>
    </source>
</evidence>
<name>A0A1G9F742_9RHOB</name>
<protein>
    <recommendedName>
        <fullName evidence="3">Oxidoreductase</fullName>
    </recommendedName>
</protein>
<gene>
    <name evidence="1" type="ORF">SAMN05216257_10567</name>
</gene>
<reference evidence="2" key="1">
    <citation type="submission" date="2016-10" db="EMBL/GenBank/DDBJ databases">
        <authorList>
            <person name="Varghese N."/>
            <person name="Submissions S."/>
        </authorList>
    </citation>
    <scope>NUCLEOTIDE SEQUENCE [LARGE SCALE GENOMIC DNA]</scope>
    <source>
        <strain evidence="2">CGMCC 1.10789</strain>
    </source>
</reference>
<dbReference type="Proteomes" id="UP000199328">
    <property type="component" value="Unassembled WGS sequence"/>
</dbReference>
<sequence length="128" mass="14595">MTVIVTDKGFSPDDWQGGFEAPRALELAPDTNVLELAGRLDGVEMIRVLFPSFADGRGFTIARRLRLMGYRGRLRAAGHVIAEQYAMARRSGFDEVEIDDALARRQPEEQWLSRANWREHDHQSRLRG</sequence>
<dbReference type="Pfam" id="PF06073">
    <property type="entry name" value="DUF934"/>
    <property type="match status" value="1"/>
</dbReference>
<dbReference type="EMBL" id="FNFV01000005">
    <property type="protein sequence ID" value="SDK84165.1"/>
    <property type="molecule type" value="Genomic_DNA"/>
</dbReference>
<keyword evidence="2" id="KW-1185">Reference proteome</keyword>
<accession>A0A1G9F742</accession>
<evidence type="ECO:0008006" key="3">
    <source>
        <dbReference type="Google" id="ProtNLM"/>
    </source>
</evidence>
<dbReference type="AlphaFoldDB" id="A0A1G9F742"/>
<organism evidence="1 2">
    <name type="scientific">Meinhardsimonia xiamenensis</name>
    <dbReference type="NCBI Taxonomy" id="990712"/>
    <lineage>
        <taxon>Bacteria</taxon>
        <taxon>Pseudomonadati</taxon>
        <taxon>Pseudomonadota</taxon>
        <taxon>Alphaproteobacteria</taxon>
        <taxon>Rhodobacterales</taxon>
        <taxon>Paracoccaceae</taxon>
        <taxon>Meinhardsimonia</taxon>
    </lineage>
</organism>
<evidence type="ECO:0000313" key="1">
    <source>
        <dbReference type="EMBL" id="SDK84165.1"/>
    </source>
</evidence>
<dbReference type="RefSeq" id="WP_092500673.1">
    <property type="nucleotide sequence ID" value="NZ_FNFV01000005.1"/>
</dbReference>
<dbReference type="OrthoDB" id="9800421at2"/>
<dbReference type="InterPro" id="IPR008318">
    <property type="entry name" value="UCP030820"/>
</dbReference>
<dbReference type="STRING" id="990712.SAMN05216257_10567"/>
<proteinExistence type="predicted"/>